<evidence type="ECO:0000259" key="5">
    <source>
        <dbReference type="PROSITE" id="PS51742"/>
    </source>
</evidence>
<dbReference type="InterPro" id="IPR005175">
    <property type="entry name" value="PPC_dom"/>
</dbReference>
<evidence type="ECO:0000256" key="3">
    <source>
        <dbReference type="ARBA" id="ARBA00023163"/>
    </source>
</evidence>
<dbReference type="GO" id="GO:0003680">
    <property type="term" value="F:minor groove of adenine-thymine-rich DNA binding"/>
    <property type="evidence" value="ECO:0007669"/>
    <property type="project" value="InterPro"/>
</dbReference>
<dbReference type="Pfam" id="PF03479">
    <property type="entry name" value="PCC"/>
    <property type="match status" value="1"/>
</dbReference>
<dbReference type="EMBL" id="JAYKXN010000001">
    <property type="protein sequence ID" value="KAK7316655.1"/>
    <property type="molecule type" value="Genomic_DNA"/>
</dbReference>
<reference evidence="6 7" key="1">
    <citation type="submission" date="2024-01" db="EMBL/GenBank/DDBJ databases">
        <title>The genomes of 5 underutilized Papilionoideae crops provide insights into root nodulation and disease resistance.</title>
        <authorList>
            <person name="Yuan L."/>
        </authorList>
    </citation>
    <scope>NUCLEOTIDE SEQUENCE [LARGE SCALE GENOMIC DNA]</scope>
    <source>
        <strain evidence="6">LY-2023</strain>
        <tissue evidence="6">Leaf</tissue>
    </source>
</reference>
<dbReference type="PROSITE" id="PS51742">
    <property type="entry name" value="PPC"/>
    <property type="match status" value="1"/>
</dbReference>
<accession>A0AAN9PXY4</accession>
<dbReference type="SUPFAM" id="SSF117856">
    <property type="entry name" value="AF0104/ALDC/Ptd012-like"/>
    <property type="match status" value="1"/>
</dbReference>
<dbReference type="GO" id="GO:0003700">
    <property type="term" value="F:DNA-binding transcription factor activity"/>
    <property type="evidence" value="ECO:0007669"/>
    <property type="project" value="TreeGrafter"/>
</dbReference>
<dbReference type="PANTHER" id="PTHR31100:SF63">
    <property type="entry name" value="AT-HOOK MOTIF NUCLEAR-LOCALIZED PROTEIN"/>
    <property type="match status" value="1"/>
</dbReference>
<organism evidence="6 7">
    <name type="scientific">Clitoria ternatea</name>
    <name type="common">Butterfly pea</name>
    <dbReference type="NCBI Taxonomy" id="43366"/>
    <lineage>
        <taxon>Eukaryota</taxon>
        <taxon>Viridiplantae</taxon>
        <taxon>Streptophyta</taxon>
        <taxon>Embryophyta</taxon>
        <taxon>Tracheophyta</taxon>
        <taxon>Spermatophyta</taxon>
        <taxon>Magnoliopsida</taxon>
        <taxon>eudicotyledons</taxon>
        <taxon>Gunneridae</taxon>
        <taxon>Pentapetalae</taxon>
        <taxon>rosids</taxon>
        <taxon>fabids</taxon>
        <taxon>Fabales</taxon>
        <taxon>Fabaceae</taxon>
        <taxon>Papilionoideae</taxon>
        <taxon>50 kb inversion clade</taxon>
        <taxon>NPAAA clade</taxon>
        <taxon>indigoferoid/millettioid clade</taxon>
        <taxon>Phaseoleae</taxon>
        <taxon>Clitoria</taxon>
    </lineage>
</organism>
<sequence length="184" mass="20037">MVIVVPPGNDVIESIISYARCRHINVTTLGACSMVSNVTLCHTLTPSMQPLTPHGPFTIMSFSGSYLHNYHYALPSNTPYSFSINVHGNQGQVLSGLIGGKVKASNEVTVFLTIFQNIEIYRALPSNNDNNGDNNKDKVTTIVKLIMMVILRTLVHVGTTTCPGSTMSLVKFLGGDPTYMTPKY</sequence>
<evidence type="ECO:0000256" key="1">
    <source>
        <dbReference type="ARBA" id="ARBA00023015"/>
    </source>
</evidence>
<dbReference type="CDD" id="cd11378">
    <property type="entry name" value="DUF296"/>
    <property type="match status" value="1"/>
</dbReference>
<dbReference type="Gene3D" id="3.30.1330.80">
    <property type="entry name" value="Hypothetical protein, similar to alpha- acetolactate decarboxylase, domain 2"/>
    <property type="match status" value="1"/>
</dbReference>
<evidence type="ECO:0000313" key="7">
    <source>
        <dbReference type="Proteomes" id="UP001359559"/>
    </source>
</evidence>
<evidence type="ECO:0000256" key="4">
    <source>
        <dbReference type="ARBA" id="ARBA00023242"/>
    </source>
</evidence>
<gene>
    <name evidence="6" type="ORF">RJT34_00277</name>
</gene>
<dbReference type="AlphaFoldDB" id="A0AAN9PXY4"/>
<evidence type="ECO:0000256" key="2">
    <source>
        <dbReference type="ARBA" id="ARBA00023125"/>
    </source>
</evidence>
<keyword evidence="2" id="KW-0238">DNA-binding</keyword>
<keyword evidence="7" id="KW-1185">Reference proteome</keyword>
<keyword evidence="3" id="KW-0804">Transcription</keyword>
<proteinExistence type="predicted"/>
<dbReference type="InterPro" id="IPR014476">
    <property type="entry name" value="AHL15-29"/>
</dbReference>
<evidence type="ECO:0000313" key="6">
    <source>
        <dbReference type="EMBL" id="KAK7316655.1"/>
    </source>
</evidence>
<keyword evidence="1" id="KW-0805">Transcription regulation</keyword>
<keyword evidence="4" id="KW-0539">Nucleus</keyword>
<name>A0AAN9PXY4_CLITE</name>
<dbReference type="Proteomes" id="UP001359559">
    <property type="component" value="Unassembled WGS sequence"/>
</dbReference>
<protein>
    <recommendedName>
        <fullName evidence="5">PPC domain-containing protein</fullName>
    </recommendedName>
</protein>
<dbReference type="PANTHER" id="PTHR31100">
    <property type="entry name" value="AT-HOOK MOTIF NUCLEAR-LOCALIZED PROTEIN 15"/>
    <property type="match status" value="1"/>
</dbReference>
<comment type="caution">
    <text evidence="6">The sequence shown here is derived from an EMBL/GenBank/DDBJ whole genome shotgun (WGS) entry which is preliminary data.</text>
</comment>
<dbReference type="GO" id="GO:0005634">
    <property type="term" value="C:nucleus"/>
    <property type="evidence" value="ECO:0007669"/>
    <property type="project" value="TreeGrafter"/>
</dbReference>
<feature type="domain" description="PPC" evidence="5">
    <location>
        <begin position="1"/>
        <end position="136"/>
    </location>
</feature>